<sequence length="488" mass="46291">MAKSTCNVGTAVTHPVAAAGAAASAFWGDPVGDFTKALLEGNAEALQTVMTFWTDYRIDKNTMDQSVQGVKNIVFSLAGLALIAAIIVGGGRLAASRRQGLVDGVSDIGETIARYLIFAFLFPGLVAGAVVASDVLSDWIMSSFGATSAEEVLGGTALNETMAGPIFMLALGGVSFAGSVMQLVALGIRTLLLPIAAGLTPLFAALSFTQIGRQGLNHLVALIIAGIAFKPVSALLYSVTFWFAGGGGGGLVEAFITAIMVGAAGFIAPSLVFALVPAVSQAGGGGAAPALAGGAAIAGGALGLAGGALGKAGGAAASSAGKAATGASTSPGGASPAGMGGGALAAAGGSSAGAGGGRAGSTRSGSGPSGGGAAPTGASGGAAGRPTTGFSAGKGGASGSAAPAGAVTAGASGGQHQAVPTQGLGQTTRSRAGAMASASRGAHGVARTGGSLARSGAQAARGMESAATRIQGILNDSVGAQGNYGMRR</sequence>
<evidence type="ECO:0000313" key="4">
    <source>
        <dbReference type="Proteomes" id="UP000336646"/>
    </source>
</evidence>
<feature type="transmembrane region" description="Helical" evidence="2">
    <location>
        <begin position="218"/>
        <end position="243"/>
    </location>
</feature>
<organism evidence="3 4">
    <name type="scientific">Corynebacterium sanguinis</name>
    <dbReference type="NCBI Taxonomy" id="2594913"/>
    <lineage>
        <taxon>Bacteria</taxon>
        <taxon>Bacillati</taxon>
        <taxon>Actinomycetota</taxon>
        <taxon>Actinomycetes</taxon>
        <taxon>Mycobacteriales</taxon>
        <taxon>Corynebacteriaceae</taxon>
        <taxon>Corynebacterium</taxon>
    </lineage>
</organism>
<feature type="compositionally biased region" description="Polar residues" evidence="1">
    <location>
        <begin position="418"/>
        <end position="428"/>
    </location>
</feature>
<feature type="region of interest" description="Disordered" evidence="1">
    <location>
        <begin position="352"/>
        <end position="450"/>
    </location>
</feature>
<dbReference type="AlphaFoldDB" id="A0A6C1TX63"/>
<keyword evidence="2" id="KW-0812">Transmembrane</keyword>
<dbReference type="Proteomes" id="UP000336646">
    <property type="component" value="Unassembled WGS sequence"/>
</dbReference>
<name>A0A6C1TX63_9CORY</name>
<accession>A0A6C1TX63</accession>
<gene>
    <name evidence="3" type="ORF">EKI59_09750</name>
</gene>
<dbReference type="OrthoDB" id="4408179at2"/>
<feature type="compositionally biased region" description="Low complexity" evidence="1">
    <location>
        <begin position="429"/>
        <end position="444"/>
    </location>
</feature>
<feature type="compositionally biased region" description="Gly residues" evidence="1">
    <location>
        <begin position="367"/>
        <end position="383"/>
    </location>
</feature>
<dbReference type="EMBL" id="RXIR01000024">
    <property type="protein sequence ID" value="TVS26981.1"/>
    <property type="molecule type" value="Genomic_DNA"/>
</dbReference>
<protein>
    <submittedName>
        <fullName evidence="3">Uncharacterized protein</fullName>
    </submittedName>
</protein>
<feature type="transmembrane region" description="Helical" evidence="2">
    <location>
        <begin position="162"/>
        <end position="184"/>
    </location>
</feature>
<evidence type="ECO:0000256" key="2">
    <source>
        <dbReference type="SAM" id="Phobius"/>
    </source>
</evidence>
<comment type="caution">
    <text evidence="3">The sequence shown here is derived from an EMBL/GenBank/DDBJ whole genome shotgun (WGS) entry which is preliminary data.</text>
</comment>
<keyword evidence="2" id="KW-1133">Transmembrane helix</keyword>
<feature type="transmembrane region" description="Helical" evidence="2">
    <location>
        <begin position="255"/>
        <end position="276"/>
    </location>
</feature>
<feature type="transmembrane region" description="Helical" evidence="2">
    <location>
        <begin position="73"/>
        <end position="95"/>
    </location>
</feature>
<feature type="transmembrane region" description="Helical" evidence="2">
    <location>
        <begin position="288"/>
        <end position="309"/>
    </location>
</feature>
<reference evidence="3 4" key="1">
    <citation type="submission" date="2018-12" db="EMBL/GenBank/DDBJ databases">
        <title>Corynebacterium sanguinis sp. nov., a clinically-associated and environmental corynebacterium.</title>
        <authorList>
            <person name="Gonzales-Siles L."/>
            <person name="Jaen-Luchoro D."/>
            <person name="Cardew S."/>
            <person name="Inganas E."/>
            <person name="Ohlen M."/>
            <person name="Jensie-Markopolous S."/>
            <person name="Pinyeiro-Iglesias B."/>
            <person name="Molin K."/>
            <person name="Skovbjerg S."/>
            <person name="Svensson-Stadler L."/>
            <person name="Funke G."/>
            <person name="Moore E.R.B."/>
        </authorList>
    </citation>
    <scope>NUCLEOTIDE SEQUENCE [LARGE SCALE GENOMIC DNA]</scope>
    <source>
        <strain evidence="3 4">58734</strain>
    </source>
</reference>
<evidence type="ECO:0000256" key="1">
    <source>
        <dbReference type="SAM" id="MobiDB-lite"/>
    </source>
</evidence>
<feature type="transmembrane region" description="Helical" evidence="2">
    <location>
        <begin position="191"/>
        <end position="212"/>
    </location>
</feature>
<feature type="transmembrane region" description="Helical" evidence="2">
    <location>
        <begin position="115"/>
        <end position="133"/>
    </location>
</feature>
<proteinExistence type="predicted"/>
<evidence type="ECO:0000313" key="3">
    <source>
        <dbReference type="EMBL" id="TVS26981.1"/>
    </source>
</evidence>
<keyword evidence="2" id="KW-0472">Membrane</keyword>
<feature type="compositionally biased region" description="Low complexity" evidence="1">
    <location>
        <begin position="399"/>
        <end position="410"/>
    </location>
</feature>